<reference evidence="2 3" key="1">
    <citation type="journal article" date="2018" name="Science">
        <title>The opium poppy genome and morphinan production.</title>
        <authorList>
            <person name="Guo L."/>
            <person name="Winzer T."/>
            <person name="Yang X."/>
            <person name="Li Y."/>
            <person name="Ning Z."/>
            <person name="He Z."/>
            <person name="Teodor R."/>
            <person name="Lu Y."/>
            <person name="Bowser T.A."/>
            <person name="Graham I.A."/>
            <person name="Ye K."/>
        </authorList>
    </citation>
    <scope>NUCLEOTIDE SEQUENCE [LARGE SCALE GENOMIC DNA]</scope>
    <source>
        <strain evidence="3">cv. HN1</strain>
        <tissue evidence="2">Leaves</tissue>
    </source>
</reference>
<gene>
    <name evidence="2" type="ORF">C5167_032682</name>
</gene>
<dbReference type="InterPro" id="IPR036047">
    <property type="entry name" value="F-box-like_dom_sf"/>
</dbReference>
<dbReference type="PANTHER" id="PTHR31900">
    <property type="entry name" value="F-BOX/RNI SUPERFAMILY PROTEIN-RELATED"/>
    <property type="match status" value="1"/>
</dbReference>
<dbReference type="Proteomes" id="UP000316621">
    <property type="component" value="Chromosome 7"/>
</dbReference>
<dbReference type="InterPro" id="IPR032675">
    <property type="entry name" value="LRR_dom_sf"/>
</dbReference>
<protein>
    <recommendedName>
        <fullName evidence="1">F-box domain-containing protein</fullName>
    </recommendedName>
</protein>
<dbReference type="SUPFAM" id="SSF52047">
    <property type="entry name" value="RNI-like"/>
    <property type="match status" value="1"/>
</dbReference>
<dbReference type="Gene3D" id="3.80.10.10">
    <property type="entry name" value="Ribonuclease Inhibitor"/>
    <property type="match status" value="1"/>
</dbReference>
<dbReference type="Gramene" id="RZC68752">
    <property type="protein sequence ID" value="RZC68752"/>
    <property type="gene ID" value="C5167_032682"/>
</dbReference>
<organism evidence="2 3">
    <name type="scientific">Papaver somniferum</name>
    <name type="common">Opium poppy</name>
    <dbReference type="NCBI Taxonomy" id="3469"/>
    <lineage>
        <taxon>Eukaryota</taxon>
        <taxon>Viridiplantae</taxon>
        <taxon>Streptophyta</taxon>
        <taxon>Embryophyta</taxon>
        <taxon>Tracheophyta</taxon>
        <taxon>Spermatophyta</taxon>
        <taxon>Magnoliopsida</taxon>
        <taxon>Ranunculales</taxon>
        <taxon>Papaveraceae</taxon>
        <taxon>Papaveroideae</taxon>
        <taxon>Papaver</taxon>
    </lineage>
</organism>
<dbReference type="PROSITE" id="PS50181">
    <property type="entry name" value="FBOX"/>
    <property type="match status" value="1"/>
</dbReference>
<evidence type="ECO:0000313" key="3">
    <source>
        <dbReference type="Proteomes" id="UP000316621"/>
    </source>
</evidence>
<dbReference type="OMA" id="EIPIGWS"/>
<name>A0A4Y7K8U9_PAPSO</name>
<dbReference type="InterPro" id="IPR001810">
    <property type="entry name" value="F-box_dom"/>
</dbReference>
<evidence type="ECO:0000259" key="1">
    <source>
        <dbReference type="PROSITE" id="PS50181"/>
    </source>
</evidence>
<dbReference type="InterPro" id="IPR050232">
    <property type="entry name" value="FBL13/AtMIF1-like"/>
</dbReference>
<dbReference type="Pfam" id="PF24758">
    <property type="entry name" value="LRR_At5g56370"/>
    <property type="match status" value="1"/>
</dbReference>
<dbReference type="EMBL" id="CM010721">
    <property type="protein sequence ID" value="RZC68752.1"/>
    <property type="molecule type" value="Genomic_DNA"/>
</dbReference>
<dbReference type="InterPro" id="IPR053781">
    <property type="entry name" value="F-box_AtFBL13-like"/>
</dbReference>
<dbReference type="Pfam" id="PF00646">
    <property type="entry name" value="F-box"/>
    <property type="match status" value="1"/>
</dbReference>
<dbReference type="CDD" id="cd22160">
    <property type="entry name" value="F-box_AtFBL13-like"/>
    <property type="match status" value="1"/>
</dbReference>
<dbReference type="Gene3D" id="1.20.1280.50">
    <property type="match status" value="1"/>
</dbReference>
<sequence length="323" mass="36647">MSEAPEDRITNLPGSILHHILSFVETRDAARTCVLSKRWKYIWRSIPTLHFQCQSSSQSQKFSLFISTNGPLNEPWIKNWISTVISHNVEELNLRLNHRDLVLMPESLCTCESLVTLTLSSSPNICFPKNISFPRLESLGLTQVEFRDECWYEQLFSNCPVLESLLMVSCTWSDMKSFCISNPALKHLIIVNADFRNCALKIHAPRLEILSYIGRVAKDYILSSFPTLVKAYIKFFFEEDGAMWEQMIDYGAVVSKFLQALAHVANLRISGPTLQVLSIADGLLNNLPSFHNLRKLSLIDEVTADKALIALLETAPNLESVRI</sequence>
<dbReference type="SUPFAM" id="SSF81383">
    <property type="entry name" value="F-box domain"/>
    <property type="match status" value="1"/>
</dbReference>
<feature type="domain" description="F-box" evidence="1">
    <location>
        <begin position="6"/>
        <end position="54"/>
    </location>
</feature>
<accession>A0A4Y7K8U9</accession>
<keyword evidence="3" id="KW-1185">Reference proteome</keyword>
<dbReference type="AlphaFoldDB" id="A0A4Y7K8U9"/>
<dbReference type="InterPro" id="IPR055411">
    <property type="entry name" value="LRR_FXL15/At3g58940/PEG3-like"/>
</dbReference>
<dbReference type="PANTHER" id="PTHR31900:SF30">
    <property type="entry name" value="SUPERFAMILY PROTEIN, PUTATIVE-RELATED"/>
    <property type="match status" value="1"/>
</dbReference>
<evidence type="ECO:0000313" key="2">
    <source>
        <dbReference type="EMBL" id="RZC68752.1"/>
    </source>
</evidence>
<dbReference type="SMART" id="SM00256">
    <property type="entry name" value="FBOX"/>
    <property type="match status" value="1"/>
</dbReference>
<proteinExistence type="predicted"/>